<dbReference type="Gene3D" id="3.30.497.10">
    <property type="entry name" value="Antithrombin, subunit I, domain 2"/>
    <property type="match status" value="1"/>
</dbReference>
<dbReference type="SUPFAM" id="SSF56574">
    <property type="entry name" value="Serpins"/>
    <property type="match status" value="1"/>
</dbReference>
<evidence type="ECO:0000313" key="6">
    <source>
        <dbReference type="Proteomes" id="UP001054837"/>
    </source>
</evidence>
<dbReference type="InterPro" id="IPR023796">
    <property type="entry name" value="Serpin_dom"/>
</dbReference>
<evidence type="ECO:0000313" key="5">
    <source>
        <dbReference type="EMBL" id="GIY44035.1"/>
    </source>
</evidence>
<organism evidence="5 6">
    <name type="scientific">Caerostris darwini</name>
    <dbReference type="NCBI Taxonomy" id="1538125"/>
    <lineage>
        <taxon>Eukaryota</taxon>
        <taxon>Metazoa</taxon>
        <taxon>Ecdysozoa</taxon>
        <taxon>Arthropoda</taxon>
        <taxon>Chelicerata</taxon>
        <taxon>Arachnida</taxon>
        <taxon>Araneae</taxon>
        <taxon>Araneomorphae</taxon>
        <taxon>Entelegynae</taxon>
        <taxon>Araneoidea</taxon>
        <taxon>Araneidae</taxon>
        <taxon>Caerostris</taxon>
    </lineage>
</organism>
<comment type="caution">
    <text evidence="5">The sequence shown here is derived from an EMBL/GenBank/DDBJ whole genome shotgun (WGS) entry which is preliminary data.</text>
</comment>
<dbReference type="GO" id="GO:0004867">
    <property type="term" value="F:serine-type endopeptidase inhibitor activity"/>
    <property type="evidence" value="ECO:0007669"/>
    <property type="project" value="UniProtKB-KW"/>
</dbReference>
<name>A0AAV4TD57_9ARAC</name>
<proteinExistence type="inferred from homology"/>
<evidence type="ECO:0000256" key="3">
    <source>
        <dbReference type="RuleBase" id="RU000411"/>
    </source>
</evidence>
<dbReference type="PROSITE" id="PS00284">
    <property type="entry name" value="SERPIN"/>
    <property type="match status" value="1"/>
</dbReference>
<accession>A0AAV4TD57</accession>
<comment type="similarity">
    <text evidence="3">Belongs to the serpin family.</text>
</comment>
<keyword evidence="2" id="KW-0722">Serine protease inhibitor</keyword>
<dbReference type="GO" id="GO:0005615">
    <property type="term" value="C:extracellular space"/>
    <property type="evidence" value="ECO:0007669"/>
    <property type="project" value="InterPro"/>
</dbReference>
<keyword evidence="1" id="KW-0646">Protease inhibitor</keyword>
<evidence type="ECO:0000256" key="1">
    <source>
        <dbReference type="ARBA" id="ARBA00022690"/>
    </source>
</evidence>
<dbReference type="InterPro" id="IPR023795">
    <property type="entry name" value="Serpin_CS"/>
</dbReference>
<dbReference type="Gene3D" id="2.30.39.10">
    <property type="entry name" value="Alpha-1-antitrypsin, domain 1"/>
    <property type="match status" value="1"/>
</dbReference>
<evidence type="ECO:0000256" key="2">
    <source>
        <dbReference type="ARBA" id="ARBA00022900"/>
    </source>
</evidence>
<sequence>MISSPLILIFSKRLAVSQKSFFWQKVCLSWDECLLTTPNYWQPFRKRMITGSASESWLTRLVRARTAAQTIMRIIVRKCSNQLMRRSLHTQGALTQDALGRPKSGKTTTSLDKETSYTIMLFVNFAALILIIPRVSSEYPLSFMYEHLMDSILDFSMTGFNLLVQNSPQQGNVLYSPFSIYNVLMMAHLGARGKTAQQICNTLGICHFNKTTIHEAFGQLCKDLTADNSLSDSLEIANGFFVQRGFNISRYYDYALKYFYSSTLTEVDFRNGSTSALNTINSWVRQSTKGKIQAVLHKNPSHSTKSMIVNAIHFRSQWKWQFNPQSTEPNGFFYVTPHHRSQVPIMSGKMYVALGRSPSIGASILELPFVQPRISMFLILANNARGYIQLNATSLKSLIGTMQKQDVNIRLPRFTIDMSPHLTGLLWTLGIKDIFSSIEADLRGISNGLFVSDMIHRALIQVDEKGSLANAVSATLLERVGNVDQQYFEANRPFIFLVMDKKSGAVLFIGRIASF</sequence>
<dbReference type="InterPro" id="IPR042185">
    <property type="entry name" value="Serpin_sf_2"/>
</dbReference>
<dbReference type="InterPro" id="IPR000215">
    <property type="entry name" value="Serpin_fam"/>
</dbReference>
<dbReference type="SMART" id="SM00093">
    <property type="entry name" value="SERPIN"/>
    <property type="match status" value="1"/>
</dbReference>
<dbReference type="EMBL" id="BPLQ01009440">
    <property type="protein sequence ID" value="GIY44035.1"/>
    <property type="molecule type" value="Genomic_DNA"/>
</dbReference>
<gene>
    <name evidence="5" type="primary">serpinb1</name>
    <name evidence="5" type="ORF">CDAR_262661</name>
</gene>
<feature type="domain" description="Serpin" evidence="4">
    <location>
        <begin position="157"/>
        <end position="515"/>
    </location>
</feature>
<reference evidence="5 6" key="1">
    <citation type="submission" date="2021-06" db="EMBL/GenBank/DDBJ databases">
        <title>Caerostris darwini draft genome.</title>
        <authorList>
            <person name="Kono N."/>
            <person name="Arakawa K."/>
        </authorList>
    </citation>
    <scope>NUCLEOTIDE SEQUENCE [LARGE SCALE GENOMIC DNA]</scope>
</reference>
<protein>
    <submittedName>
        <fullName evidence="5">Leukocyte elastase inhibitor</fullName>
    </submittedName>
</protein>
<dbReference type="InterPro" id="IPR036186">
    <property type="entry name" value="Serpin_sf"/>
</dbReference>
<dbReference type="Pfam" id="PF00079">
    <property type="entry name" value="Serpin"/>
    <property type="match status" value="1"/>
</dbReference>
<dbReference type="InterPro" id="IPR042178">
    <property type="entry name" value="Serpin_sf_1"/>
</dbReference>
<dbReference type="PANTHER" id="PTHR11461:SF342">
    <property type="entry name" value="SERINE PROTEASE INHIBITOR 28DC"/>
    <property type="match status" value="1"/>
</dbReference>
<dbReference type="AlphaFoldDB" id="A0AAV4TD57"/>
<dbReference type="CDD" id="cd00172">
    <property type="entry name" value="serpin"/>
    <property type="match status" value="1"/>
</dbReference>
<dbReference type="PANTHER" id="PTHR11461">
    <property type="entry name" value="SERINE PROTEASE INHIBITOR, SERPIN"/>
    <property type="match status" value="1"/>
</dbReference>
<keyword evidence="6" id="KW-1185">Reference proteome</keyword>
<evidence type="ECO:0000259" key="4">
    <source>
        <dbReference type="SMART" id="SM00093"/>
    </source>
</evidence>
<dbReference type="Proteomes" id="UP001054837">
    <property type="component" value="Unassembled WGS sequence"/>
</dbReference>